<reference evidence="1" key="1">
    <citation type="submission" date="2014-09" db="EMBL/GenBank/DDBJ databases">
        <authorList>
            <person name="Magalhaes I.L.F."/>
            <person name="Oliveira U."/>
            <person name="Santos F.R."/>
            <person name="Vidigal T.H.D.A."/>
            <person name="Brescovit A.D."/>
            <person name="Santos A.J."/>
        </authorList>
    </citation>
    <scope>NUCLEOTIDE SEQUENCE</scope>
    <source>
        <tissue evidence="1">Shoot tissue taken approximately 20 cm above the soil surface</tissue>
    </source>
</reference>
<dbReference type="EMBL" id="GBRH01245373">
    <property type="protein sequence ID" value="JAD52522.1"/>
    <property type="molecule type" value="Transcribed_RNA"/>
</dbReference>
<reference evidence="1" key="2">
    <citation type="journal article" date="2015" name="Data Brief">
        <title>Shoot transcriptome of the giant reed, Arundo donax.</title>
        <authorList>
            <person name="Barrero R.A."/>
            <person name="Guerrero F.D."/>
            <person name="Moolhuijzen P."/>
            <person name="Goolsby J.A."/>
            <person name="Tidwell J."/>
            <person name="Bellgard S.E."/>
            <person name="Bellgard M.I."/>
        </authorList>
    </citation>
    <scope>NUCLEOTIDE SEQUENCE</scope>
    <source>
        <tissue evidence="1">Shoot tissue taken approximately 20 cm above the soil surface</tissue>
    </source>
</reference>
<accession>A0A0A9AZM2</accession>
<evidence type="ECO:0000313" key="1">
    <source>
        <dbReference type="EMBL" id="JAD52522.1"/>
    </source>
</evidence>
<organism evidence="1">
    <name type="scientific">Arundo donax</name>
    <name type="common">Giant reed</name>
    <name type="synonym">Donax arundinaceus</name>
    <dbReference type="NCBI Taxonomy" id="35708"/>
    <lineage>
        <taxon>Eukaryota</taxon>
        <taxon>Viridiplantae</taxon>
        <taxon>Streptophyta</taxon>
        <taxon>Embryophyta</taxon>
        <taxon>Tracheophyta</taxon>
        <taxon>Spermatophyta</taxon>
        <taxon>Magnoliopsida</taxon>
        <taxon>Liliopsida</taxon>
        <taxon>Poales</taxon>
        <taxon>Poaceae</taxon>
        <taxon>PACMAD clade</taxon>
        <taxon>Arundinoideae</taxon>
        <taxon>Arundineae</taxon>
        <taxon>Arundo</taxon>
    </lineage>
</organism>
<name>A0A0A9AZM2_ARUDO</name>
<sequence length="24" mass="2846">MRLACTSRTFSTGKVQFVLYFYLN</sequence>
<protein>
    <submittedName>
        <fullName evidence="1">Uncharacterized protein</fullName>
    </submittedName>
</protein>
<proteinExistence type="predicted"/>
<dbReference type="AlphaFoldDB" id="A0A0A9AZM2"/>